<dbReference type="PROSITE" id="PS50958">
    <property type="entry name" value="SMB_2"/>
    <property type="match status" value="1"/>
</dbReference>
<reference evidence="5 6" key="1">
    <citation type="submission" date="2019-08" db="EMBL/GenBank/DDBJ databases">
        <title>Whole genome of Aphis craccivora.</title>
        <authorList>
            <person name="Voronova N.V."/>
            <person name="Shulinski R.S."/>
            <person name="Bandarenka Y.V."/>
            <person name="Zhorov D.G."/>
            <person name="Warner D."/>
        </authorList>
    </citation>
    <scope>NUCLEOTIDE SEQUENCE [LARGE SCALE GENOMIC DNA]</scope>
    <source>
        <strain evidence="5">180601</strain>
        <tissue evidence="5">Whole Body</tissue>
    </source>
</reference>
<keyword evidence="3" id="KW-0812">Transmembrane</keyword>
<evidence type="ECO:0000256" key="3">
    <source>
        <dbReference type="SAM" id="Phobius"/>
    </source>
</evidence>
<dbReference type="GO" id="GO:0006508">
    <property type="term" value="P:proteolysis"/>
    <property type="evidence" value="ECO:0007669"/>
    <property type="project" value="InterPro"/>
</dbReference>
<dbReference type="Pfam" id="PF00112">
    <property type="entry name" value="Peptidase_C1"/>
    <property type="match status" value="1"/>
</dbReference>
<dbReference type="Gene3D" id="3.90.70.10">
    <property type="entry name" value="Cysteine proteinases"/>
    <property type="match status" value="1"/>
</dbReference>
<evidence type="ECO:0000313" key="5">
    <source>
        <dbReference type="EMBL" id="KAF0768347.1"/>
    </source>
</evidence>
<feature type="transmembrane region" description="Helical" evidence="3">
    <location>
        <begin position="49"/>
        <end position="71"/>
    </location>
</feature>
<name>A0A6G0ZBZ3_APHCR</name>
<dbReference type="InterPro" id="IPR025660">
    <property type="entry name" value="Pept_his_AS"/>
</dbReference>
<evidence type="ECO:0000256" key="1">
    <source>
        <dbReference type="ARBA" id="ARBA00008455"/>
    </source>
</evidence>
<keyword evidence="3" id="KW-1133">Transmembrane helix</keyword>
<accession>A0A6G0ZBZ3</accession>
<dbReference type="InterPro" id="IPR038765">
    <property type="entry name" value="Papain-like_cys_pep_sf"/>
</dbReference>
<dbReference type="PRINTS" id="PR00705">
    <property type="entry name" value="PAPAIN"/>
</dbReference>
<keyword evidence="3" id="KW-0472">Membrane</keyword>
<dbReference type="PROSITE" id="PS00639">
    <property type="entry name" value="THIOL_PROTEASE_HIS"/>
    <property type="match status" value="1"/>
</dbReference>
<dbReference type="AlphaFoldDB" id="A0A6G0ZBZ3"/>
<dbReference type="InterPro" id="IPR001212">
    <property type="entry name" value="Somatomedin_B_dom"/>
</dbReference>
<dbReference type="GO" id="GO:0008234">
    <property type="term" value="F:cysteine-type peptidase activity"/>
    <property type="evidence" value="ECO:0007669"/>
    <property type="project" value="InterPro"/>
</dbReference>
<dbReference type="CDD" id="cd02620">
    <property type="entry name" value="Peptidase_C1A_CathepsinB"/>
    <property type="match status" value="1"/>
</dbReference>
<dbReference type="SMART" id="SM00645">
    <property type="entry name" value="Pept_C1"/>
    <property type="match status" value="1"/>
</dbReference>
<dbReference type="OrthoDB" id="3789175at2759"/>
<gene>
    <name evidence="5" type="ORF">FWK35_00015113</name>
</gene>
<protein>
    <submittedName>
        <fullName evidence="5">Tubulointerstitial nephritis antigen-like</fullName>
    </submittedName>
</protein>
<dbReference type="Proteomes" id="UP000478052">
    <property type="component" value="Unassembled WGS sequence"/>
</dbReference>
<dbReference type="EMBL" id="VUJU01000789">
    <property type="protein sequence ID" value="KAF0768347.1"/>
    <property type="molecule type" value="Genomic_DNA"/>
</dbReference>
<evidence type="ECO:0000256" key="2">
    <source>
        <dbReference type="ARBA" id="ARBA00023157"/>
    </source>
</evidence>
<keyword evidence="2" id="KW-1015">Disulfide bond</keyword>
<proteinExistence type="inferred from homology"/>
<evidence type="ECO:0000259" key="4">
    <source>
        <dbReference type="PROSITE" id="PS50958"/>
    </source>
</evidence>
<dbReference type="SUPFAM" id="SSF54001">
    <property type="entry name" value="Cysteine proteinases"/>
    <property type="match status" value="1"/>
</dbReference>
<comment type="similarity">
    <text evidence="1">Belongs to the peptidase C1 family.</text>
</comment>
<dbReference type="InterPro" id="IPR013128">
    <property type="entry name" value="Peptidase_C1A"/>
</dbReference>
<evidence type="ECO:0000313" key="6">
    <source>
        <dbReference type="Proteomes" id="UP000478052"/>
    </source>
</evidence>
<keyword evidence="6" id="KW-1185">Reference proteome</keyword>
<organism evidence="5 6">
    <name type="scientific">Aphis craccivora</name>
    <name type="common">Cowpea aphid</name>
    <dbReference type="NCBI Taxonomy" id="307492"/>
    <lineage>
        <taxon>Eukaryota</taxon>
        <taxon>Metazoa</taxon>
        <taxon>Ecdysozoa</taxon>
        <taxon>Arthropoda</taxon>
        <taxon>Hexapoda</taxon>
        <taxon>Insecta</taxon>
        <taxon>Pterygota</taxon>
        <taxon>Neoptera</taxon>
        <taxon>Paraneoptera</taxon>
        <taxon>Hemiptera</taxon>
        <taxon>Sternorrhyncha</taxon>
        <taxon>Aphidomorpha</taxon>
        <taxon>Aphidoidea</taxon>
        <taxon>Aphididae</taxon>
        <taxon>Aphidini</taxon>
        <taxon>Aphis</taxon>
        <taxon>Aphis</taxon>
    </lineage>
</organism>
<dbReference type="InterPro" id="IPR000668">
    <property type="entry name" value="Peptidase_C1A_C"/>
</dbReference>
<feature type="domain" description="SMB" evidence="4">
    <location>
        <begin position="86"/>
        <end position="132"/>
    </location>
</feature>
<dbReference type="PANTHER" id="PTHR12411">
    <property type="entry name" value="CYSTEINE PROTEASE FAMILY C1-RELATED"/>
    <property type="match status" value="1"/>
</dbReference>
<comment type="caution">
    <text evidence="5">The sequence shown here is derived from an EMBL/GenBank/DDBJ whole genome shotgun (WGS) entry which is preliminary data.</text>
</comment>
<sequence>MFTYQATCKQTSHKHTHTRQTTLARNTDLPIIVLLSPWRRPRNVCKIRLRMTTSPTVVAIVVVALGCAAALEYGPDVAGRYCSTRPRGCCKGRQDDCTVPILDTLCYCDDFCNHTRSEDCCPDFWSFCKHVDVPRPAPSVTKQCYANGQTYKYGETVKLNCNECRCEESKGKMQLMCSSNECLVDTYILDTLRHQANRFGWSASNYTAFWGRRYDEGLQFRLGTLHSKRKILQMKPLKAAFQRGNLRRSYDAREVWGKYISRPIDQGWCGASWAISTVQVTTDRFGIMSKRAIGDVLSPQHLLSCNNLNQQGCQGGHLTRAWNWIRKFGLITEECYPWEGQMSTCAVPKKKKESMAQCPRRVRSYNDRTTKTRLHRVGPVYRVATEEGIMHEILTSGPVQAVMKVSRDFFMYKSGVYRCSNLASGSRTGYHSVRIVGWGEEYQSGRIVKYWIVSNSWGSWWGENGYFRILKGVDECEIEDFVIAAWADVDDFDVTGNPLGYDVFLLNGSKSNSV</sequence>